<evidence type="ECO:0000313" key="5">
    <source>
        <dbReference type="EMBL" id="MDQ8206315.1"/>
    </source>
</evidence>
<evidence type="ECO:0000256" key="1">
    <source>
        <dbReference type="ARBA" id="ARBA00023015"/>
    </source>
</evidence>
<keyword evidence="6" id="KW-1185">Reference proteome</keyword>
<dbReference type="RefSeq" id="WP_308948351.1">
    <property type="nucleotide sequence ID" value="NZ_JARXHW010000003.1"/>
</dbReference>
<dbReference type="CDD" id="cd01392">
    <property type="entry name" value="HTH_LacI"/>
    <property type="match status" value="1"/>
</dbReference>
<keyword evidence="2 5" id="KW-0238">DNA-binding</keyword>
<proteinExistence type="predicted"/>
<dbReference type="Gene3D" id="3.40.50.2300">
    <property type="match status" value="2"/>
</dbReference>
<dbReference type="Proteomes" id="UP001225316">
    <property type="component" value="Unassembled WGS sequence"/>
</dbReference>
<dbReference type="PANTHER" id="PTHR30146:SF109">
    <property type="entry name" value="HTH-TYPE TRANSCRIPTIONAL REGULATOR GALS"/>
    <property type="match status" value="1"/>
</dbReference>
<comment type="caution">
    <text evidence="5">The sequence shown here is derived from an EMBL/GenBank/DDBJ whole genome shotgun (WGS) entry which is preliminary data.</text>
</comment>
<evidence type="ECO:0000259" key="4">
    <source>
        <dbReference type="PROSITE" id="PS50932"/>
    </source>
</evidence>
<feature type="domain" description="HTH lacI-type" evidence="4">
    <location>
        <begin position="17"/>
        <end position="71"/>
    </location>
</feature>
<reference evidence="5 6" key="1">
    <citation type="submission" date="2023-04" db="EMBL/GenBank/DDBJ databases">
        <title>A novel bacteria isolated from coastal sediment.</title>
        <authorList>
            <person name="Liu X.-J."/>
            <person name="Du Z.-J."/>
        </authorList>
    </citation>
    <scope>NUCLEOTIDE SEQUENCE [LARGE SCALE GENOMIC DNA]</scope>
    <source>
        <strain evidence="5 6">SDUM461003</strain>
    </source>
</reference>
<dbReference type="PANTHER" id="PTHR30146">
    <property type="entry name" value="LACI-RELATED TRANSCRIPTIONAL REPRESSOR"/>
    <property type="match status" value="1"/>
</dbReference>
<dbReference type="Gene3D" id="1.10.260.40">
    <property type="entry name" value="lambda repressor-like DNA-binding domains"/>
    <property type="match status" value="1"/>
</dbReference>
<evidence type="ECO:0000256" key="2">
    <source>
        <dbReference type="ARBA" id="ARBA00023125"/>
    </source>
</evidence>
<sequence length="351" mass="39470">MSLSSKPDSNVPRQRTISLRHVAEAAGVSRMTVSRAFKQEASINPAVRKKILKIAKELGYTPDTMVSELMTSFASRRSISYQETFAALWWPERWEKAETGRGFDADIYQGLNEGAQLHGRAIDHLVLTPEMTPRVIMRMLLARNIQGVILTPPPSAGIKAPELEWDQLCTVIVGSSLREPKFHRAQPGHYIAIVQALETLQARGYTRPCLLLRSDLEERMLHAYTAAFLAWGNPKEHIWSTDNPASTGLSHWIKRTKPDVIIADWEDWFQLIKPEDRACGFISLAVRDPQSPISGIYENSIRMAKCAIDLLIRSRLTHELGQPSEPLLLLTSNTWIEGQSLPSRKPESSLS</sequence>
<keyword evidence="1" id="KW-0805">Transcription regulation</keyword>
<accession>A0ABU1AT43</accession>
<organism evidence="5 6">
    <name type="scientific">Thalassobacterium maritimum</name>
    <dbReference type="NCBI Taxonomy" id="3041265"/>
    <lineage>
        <taxon>Bacteria</taxon>
        <taxon>Pseudomonadati</taxon>
        <taxon>Verrucomicrobiota</taxon>
        <taxon>Opitutia</taxon>
        <taxon>Puniceicoccales</taxon>
        <taxon>Coraliomargaritaceae</taxon>
        <taxon>Thalassobacterium</taxon>
    </lineage>
</organism>
<dbReference type="PROSITE" id="PS50932">
    <property type="entry name" value="HTH_LACI_2"/>
    <property type="match status" value="1"/>
</dbReference>
<evidence type="ECO:0000313" key="6">
    <source>
        <dbReference type="Proteomes" id="UP001225316"/>
    </source>
</evidence>
<gene>
    <name evidence="5" type="ORF">QEH52_02265</name>
</gene>
<dbReference type="SMART" id="SM00354">
    <property type="entry name" value="HTH_LACI"/>
    <property type="match status" value="1"/>
</dbReference>
<dbReference type="InterPro" id="IPR000843">
    <property type="entry name" value="HTH_LacI"/>
</dbReference>
<dbReference type="Pfam" id="PF00356">
    <property type="entry name" value="LacI"/>
    <property type="match status" value="1"/>
</dbReference>
<dbReference type="SUPFAM" id="SSF53822">
    <property type="entry name" value="Periplasmic binding protein-like I"/>
    <property type="match status" value="1"/>
</dbReference>
<dbReference type="InterPro" id="IPR010982">
    <property type="entry name" value="Lambda_DNA-bd_dom_sf"/>
</dbReference>
<name>A0ABU1AT43_9BACT</name>
<evidence type="ECO:0000256" key="3">
    <source>
        <dbReference type="ARBA" id="ARBA00023163"/>
    </source>
</evidence>
<dbReference type="EMBL" id="JARXHW010000003">
    <property type="protein sequence ID" value="MDQ8206315.1"/>
    <property type="molecule type" value="Genomic_DNA"/>
</dbReference>
<protein>
    <submittedName>
        <fullName evidence="5">LacI family DNA-binding transcriptional regulator</fullName>
    </submittedName>
</protein>
<dbReference type="InterPro" id="IPR028082">
    <property type="entry name" value="Peripla_BP_I"/>
</dbReference>
<dbReference type="GO" id="GO:0003677">
    <property type="term" value="F:DNA binding"/>
    <property type="evidence" value="ECO:0007669"/>
    <property type="project" value="UniProtKB-KW"/>
</dbReference>
<keyword evidence="3" id="KW-0804">Transcription</keyword>
<dbReference type="SUPFAM" id="SSF47413">
    <property type="entry name" value="lambda repressor-like DNA-binding domains"/>
    <property type="match status" value="1"/>
</dbReference>